<sequence>MSEQERVLAGRYQVGELIGRGGMADVFEGVDLRLGRKVAIKLLKSDLASDETFESRFAKEAQASAKMAHPTIVRIYDAGEELSTDSNGNQIKTPFIIMEYVNGKLLRDLMHEKKLTLKEAVDFAKGVLTALEISHKAGIIHRDIKASNIMITAEGQVKVMDFGIARAISDSSETQAHTAGIVGTAQYFSPEQARGEAVDSRTDLYSMGVLLYEMLAGRPPFKGDTAVSVAYQHVSEKVSPPSEHNPEITPELDQVVLNALAKDREERFQTAEEFREHLMAAVRGESLPKTGFTPKTTVAPVQEASPTEVIGSIDPDDFFKEIGVEYTTGEPTTSIKLRERTSKDQPSAKLLWGIGSGVAVTLVGLIIWLIALGGAFSPINPDNTTGIAVTDIKGALFEDGSKVLEEQGFIVLRILESSDTVDEGVVIKTDPPAGTKLPSRSTIEVYVSSGQPETSVPFLEGLTETEAKKALEDVGLVLGGITSANSATIAKGAVIESSPEANSDVSEGTAVKLLVSDGQVQVPSVLTLSAADAERLMEGPDVGFTVVIESPAGCTGTVGSVIAAQSVPAGLAEQKQTVTLTLKCTPAPVTPAPSP</sequence>
<organism evidence="10">
    <name type="scientific">freshwater metagenome</name>
    <dbReference type="NCBI Taxonomy" id="449393"/>
    <lineage>
        <taxon>unclassified sequences</taxon>
        <taxon>metagenomes</taxon>
        <taxon>ecological metagenomes</taxon>
    </lineage>
</organism>
<keyword evidence="7" id="KW-0472">Membrane</keyword>
<reference evidence="10" key="1">
    <citation type="submission" date="2020-05" db="EMBL/GenBank/DDBJ databases">
        <authorList>
            <person name="Chiriac C."/>
            <person name="Salcher M."/>
            <person name="Ghai R."/>
            <person name="Kavagutti S V."/>
        </authorList>
    </citation>
    <scope>NUCLEOTIDE SEQUENCE</scope>
</reference>
<dbReference type="Gene3D" id="3.30.10.20">
    <property type="match status" value="2"/>
</dbReference>
<dbReference type="InterPro" id="IPR017441">
    <property type="entry name" value="Protein_kinase_ATP_BS"/>
</dbReference>
<dbReference type="PROSITE" id="PS51178">
    <property type="entry name" value="PASTA"/>
    <property type="match status" value="3"/>
</dbReference>
<keyword evidence="7" id="KW-1133">Transmembrane helix</keyword>
<dbReference type="PANTHER" id="PTHR43289">
    <property type="entry name" value="MITOGEN-ACTIVATED PROTEIN KINASE KINASE KINASE 20-RELATED"/>
    <property type="match status" value="1"/>
</dbReference>
<dbReference type="Gene3D" id="3.30.200.20">
    <property type="entry name" value="Phosphorylase Kinase, domain 1"/>
    <property type="match status" value="1"/>
</dbReference>
<dbReference type="PROSITE" id="PS00107">
    <property type="entry name" value="PROTEIN_KINASE_ATP"/>
    <property type="match status" value="1"/>
</dbReference>
<proteinExistence type="predicted"/>
<protein>
    <submittedName>
        <fullName evidence="10">Unannotated protein</fullName>
    </submittedName>
</protein>
<feature type="transmembrane region" description="Helical" evidence="7">
    <location>
        <begin position="350"/>
        <end position="376"/>
    </location>
</feature>
<dbReference type="SMART" id="SM00740">
    <property type="entry name" value="PASTA"/>
    <property type="match status" value="3"/>
</dbReference>
<dbReference type="FunFam" id="1.10.510.10:FF:000021">
    <property type="entry name" value="Serine/threonine protein kinase"/>
    <property type="match status" value="1"/>
</dbReference>
<feature type="domain" description="Protein kinase" evidence="8">
    <location>
        <begin position="12"/>
        <end position="280"/>
    </location>
</feature>
<keyword evidence="3" id="KW-0677">Repeat</keyword>
<dbReference type="EMBL" id="CAEZTB010000113">
    <property type="protein sequence ID" value="CAB4559166.1"/>
    <property type="molecule type" value="Genomic_DNA"/>
</dbReference>
<keyword evidence="6" id="KW-0067">ATP-binding</keyword>
<feature type="domain" description="PASTA" evidence="9">
    <location>
        <begin position="518"/>
        <end position="582"/>
    </location>
</feature>
<dbReference type="GO" id="GO:0005524">
    <property type="term" value="F:ATP binding"/>
    <property type="evidence" value="ECO:0007669"/>
    <property type="project" value="UniProtKB-KW"/>
</dbReference>
<dbReference type="PROSITE" id="PS00108">
    <property type="entry name" value="PROTEIN_KINASE_ST"/>
    <property type="match status" value="1"/>
</dbReference>
<dbReference type="CDD" id="cd06577">
    <property type="entry name" value="PASTA_pknB"/>
    <property type="match status" value="2"/>
</dbReference>
<dbReference type="InterPro" id="IPR000719">
    <property type="entry name" value="Prot_kinase_dom"/>
</dbReference>
<dbReference type="FunFam" id="3.30.200.20:FF:000035">
    <property type="entry name" value="Serine/threonine protein kinase Stk1"/>
    <property type="match status" value="1"/>
</dbReference>
<keyword evidence="4" id="KW-0547">Nucleotide-binding</keyword>
<dbReference type="SUPFAM" id="SSF56112">
    <property type="entry name" value="Protein kinase-like (PK-like)"/>
    <property type="match status" value="1"/>
</dbReference>
<dbReference type="AlphaFoldDB" id="A0A6J6D725"/>
<keyword evidence="1" id="KW-0723">Serine/threonine-protein kinase</keyword>
<dbReference type="Pfam" id="PF03793">
    <property type="entry name" value="PASTA"/>
    <property type="match status" value="2"/>
</dbReference>
<evidence type="ECO:0000259" key="9">
    <source>
        <dbReference type="PROSITE" id="PS51178"/>
    </source>
</evidence>
<keyword evidence="2" id="KW-0808">Transferase</keyword>
<evidence type="ECO:0000256" key="7">
    <source>
        <dbReference type="SAM" id="Phobius"/>
    </source>
</evidence>
<feature type="domain" description="PASTA" evidence="9">
    <location>
        <begin position="450"/>
        <end position="517"/>
    </location>
</feature>
<dbReference type="SMART" id="SM00220">
    <property type="entry name" value="S_TKc"/>
    <property type="match status" value="1"/>
</dbReference>
<evidence type="ECO:0000256" key="4">
    <source>
        <dbReference type="ARBA" id="ARBA00022741"/>
    </source>
</evidence>
<dbReference type="NCBIfam" id="NF033483">
    <property type="entry name" value="PknB_PASTA_kin"/>
    <property type="match status" value="1"/>
</dbReference>
<evidence type="ECO:0000256" key="3">
    <source>
        <dbReference type="ARBA" id="ARBA00022737"/>
    </source>
</evidence>
<evidence type="ECO:0000256" key="1">
    <source>
        <dbReference type="ARBA" id="ARBA00022527"/>
    </source>
</evidence>
<name>A0A6J6D725_9ZZZZ</name>
<dbReference type="Gene3D" id="1.10.510.10">
    <property type="entry name" value="Transferase(Phosphotransferase) domain 1"/>
    <property type="match status" value="1"/>
</dbReference>
<keyword evidence="5" id="KW-0418">Kinase</keyword>
<dbReference type="CDD" id="cd14014">
    <property type="entry name" value="STKc_PknB_like"/>
    <property type="match status" value="1"/>
</dbReference>
<evidence type="ECO:0000256" key="2">
    <source>
        <dbReference type="ARBA" id="ARBA00022679"/>
    </source>
</evidence>
<feature type="domain" description="PASTA" evidence="9">
    <location>
        <begin position="383"/>
        <end position="449"/>
    </location>
</feature>
<dbReference type="Pfam" id="PF00069">
    <property type="entry name" value="Pkinase"/>
    <property type="match status" value="1"/>
</dbReference>
<evidence type="ECO:0000256" key="5">
    <source>
        <dbReference type="ARBA" id="ARBA00022777"/>
    </source>
</evidence>
<dbReference type="InterPro" id="IPR005543">
    <property type="entry name" value="PASTA_dom"/>
</dbReference>
<dbReference type="InterPro" id="IPR011009">
    <property type="entry name" value="Kinase-like_dom_sf"/>
</dbReference>
<evidence type="ECO:0000256" key="6">
    <source>
        <dbReference type="ARBA" id="ARBA00022840"/>
    </source>
</evidence>
<dbReference type="InterPro" id="IPR008271">
    <property type="entry name" value="Ser/Thr_kinase_AS"/>
</dbReference>
<dbReference type="PANTHER" id="PTHR43289:SF6">
    <property type="entry name" value="SERINE_THREONINE-PROTEIN KINASE NEKL-3"/>
    <property type="match status" value="1"/>
</dbReference>
<dbReference type="PROSITE" id="PS50011">
    <property type="entry name" value="PROTEIN_KINASE_DOM"/>
    <property type="match status" value="1"/>
</dbReference>
<dbReference type="GO" id="GO:0004674">
    <property type="term" value="F:protein serine/threonine kinase activity"/>
    <property type="evidence" value="ECO:0007669"/>
    <property type="project" value="UniProtKB-KW"/>
</dbReference>
<accession>A0A6J6D725</accession>
<keyword evidence="7" id="KW-0812">Transmembrane</keyword>
<evidence type="ECO:0000259" key="8">
    <source>
        <dbReference type="PROSITE" id="PS50011"/>
    </source>
</evidence>
<evidence type="ECO:0000313" key="10">
    <source>
        <dbReference type="EMBL" id="CAB4559166.1"/>
    </source>
</evidence>
<gene>
    <name evidence="10" type="ORF">UFOPK1581_00676</name>
</gene>